<evidence type="ECO:0000313" key="9">
    <source>
        <dbReference type="EMBL" id="WFN98133.1"/>
    </source>
</evidence>
<feature type="transmembrane region" description="Helical" evidence="8">
    <location>
        <begin position="71"/>
        <end position="93"/>
    </location>
</feature>
<dbReference type="Proteomes" id="UP001222680">
    <property type="component" value="Chromosome"/>
</dbReference>
<keyword evidence="3" id="KW-0813">Transport</keyword>
<evidence type="ECO:0000256" key="5">
    <source>
        <dbReference type="ARBA" id="ARBA00022692"/>
    </source>
</evidence>
<comment type="subcellular location">
    <subcellularLocation>
        <location evidence="1">Cell membrane</location>
        <topology evidence="1">Multi-pass membrane protein</topology>
    </subcellularLocation>
</comment>
<keyword evidence="5 8" id="KW-0812">Transmembrane</keyword>
<name>A0ABY8GLI2_EDWIC</name>
<dbReference type="InterPro" id="IPR037294">
    <property type="entry name" value="ABC_BtuC-like"/>
</dbReference>
<evidence type="ECO:0000256" key="8">
    <source>
        <dbReference type="SAM" id="Phobius"/>
    </source>
</evidence>
<evidence type="ECO:0000256" key="2">
    <source>
        <dbReference type="ARBA" id="ARBA00007935"/>
    </source>
</evidence>
<evidence type="ECO:0000313" key="10">
    <source>
        <dbReference type="Proteomes" id="UP001222680"/>
    </source>
</evidence>
<feature type="transmembrane region" description="Helical" evidence="8">
    <location>
        <begin position="39"/>
        <end position="59"/>
    </location>
</feature>
<gene>
    <name evidence="9" type="ORF">MAY91_10185</name>
</gene>
<feature type="transmembrane region" description="Helical" evidence="8">
    <location>
        <begin position="231"/>
        <end position="252"/>
    </location>
</feature>
<feature type="transmembrane region" description="Helical" evidence="8">
    <location>
        <begin position="169"/>
        <end position="189"/>
    </location>
</feature>
<feature type="transmembrane region" description="Helical" evidence="8">
    <location>
        <begin position="201"/>
        <end position="219"/>
    </location>
</feature>
<keyword evidence="7 8" id="KW-0472">Membrane</keyword>
<evidence type="ECO:0000256" key="7">
    <source>
        <dbReference type="ARBA" id="ARBA00023136"/>
    </source>
</evidence>
<organism evidence="9 10">
    <name type="scientific">Edwardsiella ictaluri</name>
    <dbReference type="NCBI Taxonomy" id="67780"/>
    <lineage>
        <taxon>Bacteria</taxon>
        <taxon>Pseudomonadati</taxon>
        <taxon>Pseudomonadota</taxon>
        <taxon>Gammaproteobacteria</taxon>
        <taxon>Enterobacterales</taxon>
        <taxon>Hafniaceae</taxon>
        <taxon>Edwardsiella</taxon>
    </lineage>
</organism>
<dbReference type="PANTHER" id="PTHR30472:SF37">
    <property type="entry name" value="FE(3+) DICITRATE TRANSPORT SYSTEM PERMEASE PROTEIN FECD-RELATED"/>
    <property type="match status" value="1"/>
</dbReference>
<dbReference type="Pfam" id="PF01032">
    <property type="entry name" value="FecCD"/>
    <property type="match status" value="1"/>
</dbReference>
<dbReference type="Gene3D" id="1.10.3470.10">
    <property type="entry name" value="ABC transporter involved in vitamin B12 uptake, BtuC"/>
    <property type="match status" value="2"/>
</dbReference>
<reference evidence="9 10" key="1">
    <citation type="submission" date="2022-02" db="EMBL/GenBank/DDBJ databases">
        <title>Phenotypic, genotypic and serological characterization of Edwardsiella ictaluri from catfish and ornamental fish species.</title>
        <authorList>
            <person name="Rose D."/>
            <person name="Tekedar H.C."/>
            <person name="Waldbieser G.C."/>
            <person name="Aarattuthodi S."/>
            <person name="Griffin M.J."/>
        </authorList>
    </citation>
    <scope>NUCLEOTIDE SEQUENCE [LARGE SCALE GENOMIC DNA]</scope>
    <source>
        <strain evidence="9 10">13 TAL-140 K3</strain>
    </source>
</reference>
<accession>A0ABY8GLI2</accession>
<dbReference type="InterPro" id="IPR000522">
    <property type="entry name" value="ABC_transptr_permease_BtuC"/>
</dbReference>
<keyword evidence="6 8" id="KW-1133">Transmembrane helix</keyword>
<keyword evidence="4" id="KW-1003">Cell membrane</keyword>
<proteinExistence type="inferred from homology"/>
<evidence type="ECO:0000256" key="1">
    <source>
        <dbReference type="ARBA" id="ARBA00004651"/>
    </source>
</evidence>
<dbReference type="PANTHER" id="PTHR30472">
    <property type="entry name" value="FERRIC ENTEROBACTIN TRANSPORT SYSTEM PERMEASE PROTEIN"/>
    <property type="match status" value="1"/>
</dbReference>
<keyword evidence="10" id="KW-1185">Reference proteome</keyword>
<dbReference type="EMBL" id="CP092014">
    <property type="protein sequence ID" value="WFN98133.1"/>
    <property type="molecule type" value="Genomic_DNA"/>
</dbReference>
<evidence type="ECO:0000256" key="3">
    <source>
        <dbReference type="ARBA" id="ARBA00022448"/>
    </source>
</evidence>
<dbReference type="SUPFAM" id="SSF81345">
    <property type="entry name" value="ABC transporter involved in vitamin B12 uptake, BtuC"/>
    <property type="match status" value="1"/>
</dbReference>
<feature type="transmembrane region" description="Helical" evidence="8">
    <location>
        <begin position="128"/>
        <end position="149"/>
    </location>
</feature>
<comment type="similarity">
    <text evidence="2">Belongs to the binding-protein-dependent transport system permease family. FecCD subfamily.</text>
</comment>
<sequence length="264" mass="27844">MALTALAALALLGYLTYQPEAAGWPFAWPQAYQWALRWPRALAALSCGGALALAGVLLQRLMYNPLASPDLLGVSSGATLTLVLAMLWCGQTLTALQQWGVGLAGSLAVLAALMALGRRQRYAPASVILSGIALTALLQALVQFCLAQGGQDSYRILQWLAGSTYRVTAAQALLLSALTALLLLLALFVSRALTLLSIGRAFSQARGLNGAGAATLLWADWLGQVLLYPRAMAAGTLVAIVGAAYFLLLLIAGRLTRRRLQRVA</sequence>
<feature type="transmembrane region" description="Helical" evidence="8">
    <location>
        <begin position="99"/>
        <end position="116"/>
    </location>
</feature>
<evidence type="ECO:0000256" key="4">
    <source>
        <dbReference type="ARBA" id="ARBA00022475"/>
    </source>
</evidence>
<evidence type="ECO:0000256" key="6">
    <source>
        <dbReference type="ARBA" id="ARBA00022989"/>
    </source>
</evidence>
<protein>
    <submittedName>
        <fullName evidence="9">Iron chelate uptake ABC transporter family permease subunit</fullName>
    </submittedName>
</protein>